<gene>
    <name evidence="2" type="ORF">EQG66_07680</name>
</gene>
<dbReference type="InterPro" id="IPR006429">
    <property type="entry name" value="Phage_lambda_portal"/>
</dbReference>
<dbReference type="OrthoDB" id="9770450at2"/>
<dbReference type="RefSeq" id="WP_129404013.1">
    <property type="nucleotide sequence ID" value="NZ_SBKP01000006.1"/>
</dbReference>
<feature type="compositionally biased region" description="Basic and acidic residues" evidence="1">
    <location>
        <begin position="529"/>
        <end position="553"/>
    </location>
</feature>
<dbReference type="EMBL" id="SBKP01000006">
    <property type="protein sequence ID" value="RXR28949.1"/>
    <property type="molecule type" value="Genomic_DNA"/>
</dbReference>
<dbReference type="GO" id="GO:0019068">
    <property type="term" value="P:virion assembly"/>
    <property type="evidence" value="ECO:0007669"/>
    <property type="project" value="InterPro"/>
</dbReference>
<organism evidence="2 3">
    <name type="scientific">Sphingobium fluviale</name>
    <dbReference type="NCBI Taxonomy" id="2506423"/>
    <lineage>
        <taxon>Bacteria</taxon>
        <taxon>Pseudomonadati</taxon>
        <taxon>Pseudomonadota</taxon>
        <taxon>Alphaproteobacteria</taxon>
        <taxon>Sphingomonadales</taxon>
        <taxon>Sphingomonadaceae</taxon>
        <taxon>Sphingobium</taxon>
    </lineage>
</organism>
<name>A0A4Q1KII8_9SPHN</name>
<reference evidence="3" key="1">
    <citation type="submission" date="2019-01" db="EMBL/GenBank/DDBJ databases">
        <title>Cytophagaceae bacterium strain CAR-16.</title>
        <authorList>
            <person name="Chen W.-M."/>
        </authorList>
    </citation>
    <scope>NUCLEOTIDE SEQUENCE [LARGE SCALE GENOMIC DNA]</scope>
    <source>
        <strain evidence="3">CHR27</strain>
    </source>
</reference>
<evidence type="ECO:0000256" key="1">
    <source>
        <dbReference type="SAM" id="MobiDB-lite"/>
    </source>
</evidence>
<evidence type="ECO:0000313" key="2">
    <source>
        <dbReference type="EMBL" id="RXR28949.1"/>
    </source>
</evidence>
<dbReference type="GO" id="GO:0005198">
    <property type="term" value="F:structural molecule activity"/>
    <property type="evidence" value="ECO:0007669"/>
    <property type="project" value="InterPro"/>
</dbReference>
<feature type="compositionally biased region" description="Low complexity" evidence="1">
    <location>
        <begin position="512"/>
        <end position="521"/>
    </location>
</feature>
<proteinExistence type="predicted"/>
<comment type="caution">
    <text evidence="2">The sequence shown here is derived from an EMBL/GenBank/DDBJ whole genome shotgun (WGS) entry which is preliminary data.</text>
</comment>
<keyword evidence="3" id="KW-1185">Reference proteome</keyword>
<dbReference type="Pfam" id="PF05136">
    <property type="entry name" value="Phage_portal_2"/>
    <property type="match status" value="1"/>
</dbReference>
<dbReference type="AlphaFoldDB" id="A0A4Q1KII8"/>
<accession>A0A4Q1KII8</accession>
<dbReference type="Proteomes" id="UP000290958">
    <property type="component" value="Unassembled WGS sequence"/>
</dbReference>
<feature type="region of interest" description="Disordered" evidence="1">
    <location>
        <begin position="504"/>
        <end position="553"/>
    </location>
</feature>
<dbReference type="NCBIfam" id="TIGR01539">
    <property type="entry name" value="portal_lambda"/>
    <property type="match status" value="1"/>
</dbReference>
<protein>
    <submittedName>
        <fullName evidence="2">Phage portal protein</fullName>
    </submittedName>
</protein>
<sequence>MGIMDGLRSMFGVASKQAYTGSQRDASRYDLTEFSGWNPSLGFAGSDMFGEWDVITGRARDLDQNNGWVNAGIDRRVESVIGGQIRLSAQPQHELLNRDYEWRMGWTADVQARFKSWANDIEHRNDARQRLNFGAQAKLAYLTYVRDGESCAEIRDDARGIPNTTNVLLIEPERVCQPNNQAESSTLRRGIRYDRNGAAIGYYVRSGNPNDPVPDSQILRWDYIPVRGKTGRAKFVHIYSPRRVEQNRGISRLAEVMLPAKMLDRVDRAEVNAALKSAIFSLFIKSPGTTQDLEAALAPSGSGATMDPWIEAYLDQRSKNPVRVEGAQVNHLLPDEDVVTPERSSPNTNYSEFAQFILRKIAGSLGVATPQLTGDWSAINYSSARALLNEIWRSFLEDRHYFTQHFLTPIYAAWLEMEVALGTVKVPGGPVNFYRNKTAICMAEWIGPGRGSVDPLKESNSNNLDAAAGRASTVEHILERGRDPSDVLAEEAWWLEERRKRGLDAPNYNTKAASDAVAADGGDSGTGTQDDRDGDGQPNEAEKGKSKQKEPAQ</sequence>
<evidence type="ECO:0000313" key="3">
    <source>
        <dbReference type="Proteomes" id="UP000290958"/>
    </source>
</evidence>